<feature type="region of interest" description="Disordered" evidence="4">
    <location>
        <begin position="202"/>
        <end position="315"/>
    </location>
</feature>
<dbReference type="GO" id="GO:0061188">
    <property type="term" value="P:negative regulation of rDNA heterochromatin formation"/>
    <property type="evidence" value="ECO:0007669"/>
    <property type="project" value="TreeGrafter"/>
</dbReference>
<dbReference type="AlphaFoldDB" id="A0A0D9NNV7"/>
<dbReference type="PANTHER" id="PTHR47793:SF1">
    <property type="entry name" value="HISTONE DEACETYLASE COMPLEX SUBUNIT CTI6"/>
    <property type="match status" value="1"/>
</dbReference>
<proteinExistence type="predicted"/>
<evidence type="ECO:0000313" key="6">
    <source>
        <dbReference type="EMBL" id="KJK75752.1"/>
    </source>
</evidence>
<keyword evidence="2" id="KW-0863">Zinc-finger</keyword>
<dbReference type="PANTHER" id="PTHR47793">
    <property type="entry name" value="HISTONE DEACETYLASE COMPLEX SUBUNIT CTI6"/>
    <property type="match status" value="1"/>
</dbReference>
<gene>
    <name evidence="6" type="ORF">H634G_09116</name>
</gene>
<accession>A0A0D9NNV7</accession>
<feature type="compositionally biased region" description="Polar residues" evidence="4">
    <location>
        <begin position="431"/>
        <end position="443"/>
    </location>
</feature>
<evidence type="ECO:0000259" key="5">
    <source>
        <dbReference type="SMART" id="SM00249"/>
    </source>
</evidence>
<dbReference type="OrthoDB" id="418595at2759"/>
<dbReference type="InterPro" id="IPR053051">
    <property type="entry name" value="HDAC_complex_subunit"/>
</dbReference>
<evidence type="ECO:0000256" key="3">
    <source>
        <dbReference type="ARBA" id="ARBA00022833"/>
    </source>
</evidence>
<dbReference type="SMART" id="SM00249">
    <property type="entry name" value="PHD"/>
    <property type="match status" value="1"/>
</dbReference>
<dbReference type="PROSITE" id="PS50330">
    <property type="entry name" value="UIM"/>
    <property type="match status" value="1"/>
</dbReference>
<feature type="compositionally biased region" description="Polar residues" evidence="4">
    <location>
        <begin position="720"/>
        <end position="729"/>
    </location>
</feature>
<dbReference type="Pfam" id="PF20826">
    <property type="entry name" value="PHD_5"/>
    <property type="match status" value="1"/>
</dbReference>
<dbReference type="STRING" id="1291518.A0A0D9NNV7"/>
<feature type="region of interest" description="Disordered" evidence="4">
    <location>
        <begin position="718"/>
        <end position="753"/>
    </location>
</feature>
<dbReference type="InterPro" id="IPR011011">
    <property type="entry name" value="Znf_FYVE_PHD"/>
</dbReference>
<feature type="compositionally biased region" description="Basic and acidic residues" evidence="4">
    <location>
        <begin position="460"/>
        <end position="473"/>
    </location>
</feature>
<protein>
    <recommendedName>
        <fullName evidence="5">Zinc finger PHD-type domain-containing protein</fullName>
    </recommendedName>
</protein>
<dbReference type="InterPro" id="IPR001965">
    <property type="entry name" value="Znf_PHD"/>
</dbReference>
<feature type="compositionally biased region" description="Polar residues" evidence="4">
    <location>
        <begin position="737"/>
        <end position="747"/>
    </location>
</feature>
<dbReference type="SUPFAM" id="SSF57903">
    <property type="entry name" value="FYVE/PHD zinc finger"/>
    <property type="match status" value="1"/>
</dbReference>
<dbReference type="GO" id="GO:0033698">
    <property type="term" value="C:Rpd3L complex"/>
    <property type="evidence" value="ECO:0007669"/>
    <property type="project" value="TreeGrafter"/>
</dbReference>
<dbReference type="InterPro" id="IPR019786">
    <property type="entry name" value="Zinc_finger_PHD-type_CS"/>
</dbReference>
<dbReference type="GO" id="GO:0061186">
    <property type="term" value="P:negative regulation of silent mating-type cassette heterochromatin formation"/>
    <property type="evidence" value="ECO:0007669"/>
    <property type="project" value="TreeGrafter"/>
</dbReference>
<feature type="compositionally biased region" description="Pro residues" evidence="4">
    <location>
        <begin position="203"/>
        <end position="212"/>
    </location>
</feature>
<feature type="region of interest" description="Disordered" evidence="4">
    <location>
        <begin position="53"/>
        <end position="121"/>
    </location>
</feature>
<feature type="compositionally biased region" description="Basic and acidic residues" evidence="4">
    <location>
        <begin position="289"/>
        <end position="302"/>
    </location>
</feature>
<keyword evidence="1" id="KW-0479">Metal-binding</keyword>
<feature type="compositionally biased region" description="Low complexity" evidence="4">
    <location>
        <begin position="228"/>
        <end position="246"/>
    </location>
</feature>
<feature type="domain" description="Zinc finger PHD-type" evidence="5">
    <location>
        <begin position="321"/>
        <end position="389"/>
    </location>
</feature>
<dbReference type="Gene3D" id="3.30.40.10">
    <property type="entry name" value="Zinc/RING finger domain, C3HC4 (zinc finger)"/>
    <property type="match status" value="1"/>
</dbReference>
<reference evidence="7" key="1">
    <citation type="journal article" date="2014" name="BMC Genomics">
        <title>The genome sequence of the biocontrol fungus Metarhizium anisopliae and comparative genomics of Metarhizium species.</title>
        <authorList>
            <person name="Pattemore J.A."/>
            <person name="Hane J.K."/>
            <person name="Williams A.H."/>
            <person name="Wilson B.A."/>
            <person name="Stodart B.J."/>
            <person name="Ash G.J."/>
        </authorList>
    </citation>
    <scope>NUCLEOTIDE SEQUENCE [LARGE SCALE GENOMIC DNA]</scope>
    <source>
        <strain evidence="7">BRIP 53293</strain>
    </source>
</reference>
<evidence type="ECO:0000256" key="1">
    <source>
        <dbReference type="ARBA" id="ARBA00022723"/>
    </source>
</evidence>
<feature type="compositionally biased region" description="Basic and acidic residues" evidence="4">
    <location>
        <begin position="98"/>
        <end position="109"/>
    </location>
</feature>
<feature type="compositionally biased region" description="Polar residues" evidence="4">
    <location>
        <begin position="255"/>
        <end position="271"/>
    </location>
</feature>
<name>A0A0D9NNV7_METAN</name>
<organism evidence="6 7">
    <name type="scientific">Metarhizium anisopliae BRIP 53293</name>
    <dbReference type="NCBI Taxonomy" id="1291518"/>
    <lineage>
        <taxon>Eukaryota</taxon>
        <taxon>Fungi</taxon>
        <taxon>Dikarya</taxon>
        <taxon>Ascomycota</taxon>
        <taxon>Pezizomycotina</taxon>
        <taxon>Sordariomycetes</taxon>
        <taxon>Hypocreomycetidae</taxon>
        <taxon>Hypocreales</taxon>
        <taxon>Clavicipitaceae</taxon>
        <taxon>Metarhizium</taxon>
    </lineage>
</organism>
<dbReference type="InterPro" id="IPR003903">
    <property type="entry name" value="UIM_dom"/>
</dbReference>
<sequence length="782" mass="86435">MAVPRSHTSQEQTQIYAALERDVKPAGSCVARRNMYQFRPKVEASTLRIFRTESERFKGQRPGDSVQPRPGRAAAVPSKVGPIARKTPQCQQLGGQDQEGKQQSAEKRRAPQRRPSFSRLPSPIRSTYSLLFPHAILVVTSSHSSLLKVSGPVHQRHPSHQLGRFLNPPIPRKITFIALLRTLPISFLHALRLPQHSASGALPCPPRFPPEPSLGSMAPPSPRRSSRARATNSQSQQSSSSSGTSGRLERSTRSVNKPSSEKSTPSASLSSEPLDDFDDTLLGRRRKRGQNDDTDRNSRSEITDMANGSDDLQDDEDEAVRCLCGSEDYPGPPPVDSPDAEIFAAIDLTDEVTGFFVQCDICKVWQHGACVGIFSAESSPDEYFCEQCRKDLHKIHTAANGQKYSKYLPLNRASRATSRATSIAKDDKNGSSKNSRPSTATQSSKRRSTMNSRDAAYDDEQLRRAIEASKEDNTLETVEGATRRAKRGRSDSEDNNNNTSIKRQRTSSRSPSPPAEKQEPVDEVVSGDETETRNGAKKSKNNQQPREKPEKEDRERQRQEAANKRKGRAERRRAEDSDLSEEMPLAAAKAVPQKPAESPSKEESPSVAQAPGTPPPTHPTASSSHKRGARAHKRGKGRNQYTKDRDQDDESPARSMSRDIQKGDEATTTGHSKSSVNEHKTSRAKASATNKMSMLDMKRRVAAIMEFISRTQVDLAAEASFSQSSSGRETPQEKPEPSQTNGSTVNGHTPDPFDMSRFKGLSCMEMMDVLTRVMVKWQNQYS</sequence>
<keyword evidence="3" id="KW-0862">Zinc</keyword>
<dbReference type="EMBL" id="KE384749">
    <property type="protein sequence ID" value="KJK75752.1"/>
    <property type="molecule type" value="Genomic_DNA"/>
</dbReference>
<evidence type="ECO:0000256" key="2">
    <source>
        <dbReference type="ARBA" id="ARBA00022771"/>
    </source>
</evidence>
<feature type="region of interest" description="Disordered" evidence="4">
    <location>
        <begin position="415"/>
        <end position="694"/>
    </location>
</feature>
<feature type="compositionally biased region" description="Polar residues" evidence="4">
    <location>
        <begin position="666"/>
        <end position="675"/>
    </location>
</feature>
<feature type="compositionally biased region" description="Basic and acidic residues" evidence="4">
    <location>
        <begin position="545"/>
        <end position="563"/>
    </location>
</feature>
<dbReference type="Proteomes" id="UP000054544">
    <property type="component" value="Unassembled WGS sequence"/>
</dbReference>
<dbReference type="InterPro" id="IPR013083">
    <property type="entry name" value="Znf_RING/FYVE/PHD"/>
</dbReference>
<evidence type="ECO:0000313" key="7">
    <source>
        <dbReference type="Proteomes" id="UP000054544"/>
    </source>
</evidence>
<evidence type="ECO:0000256" key="4">
    <source>
        <dbReference type="SAM" id="MobiDB-lite"/>
    </source>
</evidence>
<dbReference type="GO" id="GO:0008270">
    <property type="term" value="F:zinc ion binding"/>
    <property type="evidence" value="ECO:0007669"/>
    <property type="project" value="UniProtKB-KW"/>
</dbReference>
<keyword evidence="7" id="KW-1185">Reference proteome</keyword>
<dbReference type="GO" id="GO:0070210">
    <property type="term" value="C:Rpd3L-Expanded complex"/>
    <property type="evidence" value="ECO:0007669"/>
    <property type="project" value="TreeGrafter"/>
</dbReference>
<feature type="compositionally biased region" description="Basic residues" evidence="4">
    <location>
        <begin position="624"/>
        <end position="637"/>
    </location>
</feature>
<feature type="compositionally biased region" description="Basic and acidic residues" evidence="4">
    <location>
        <begin position="656"/>
        <end position="665"/>
    </location>
</feature>
<dbReference type="PROSITE" id="PS01359">
    <property type="entry name" value="ZF_PHD_1"/>
    <property type="match status" value="1"/>
</dbReference>